<dbReference type="CDD" id="cd08490">
    <property type="entry name" value="PBP2_NikA_DppA_OppA_like_3"/>
    <property type="match status" value="1"/>
</dbReference>
<dbReference type="GO" id="GO:0042597">
    <property type="term" value="C:periplasmic space"/>
    <property type="evidence" value="ECO:0007669"/>
    <property type="project" value="UniProtKB-ARBA"/>
</dbReference>
<dbReference type="PIRSF" id="PIRSF002741">
    <property type="entry name" value="MppA"/>
    <property type="match status" value="1"/>
</dbReference>
<dbReference type="Gene3D" id="3.40.190.10">
    <property type="entry name" value="Periplasmic binding protein-like II"/>
    <property type="match status" value="1"/>
</dbReference>
<organism evidence="6 7">
    <name type="scientific">Methanosarcina thermophila</name>
    <dbReference type="NCBI Taxonomy" id="2210"/>
    <lineage>
        <taxon>Archaea</taxon>
        <taxon>Methanobacteriati</taxon>
        <taxon>Methanobacteriota</taxon>
        <taxon>Stenosarchaea group</taxon>
        <taxon>Methanomicrobia</taxon>
        <taxon>Methanosarcinales</taxon>
        <taxon>Methanosarcinaceae</taxon>
        <taxon>Methanosarcina</taxon>
    </lineage>
</organism>
<evidence type="ECO:0000313" key="7">
    <source>
        <dbReference type="Proteomes" id="UP000323733"/>
    </source>
</evidence>
<evidence type="ECO:0000256" key="4">
    <source>
        <dbReference type="ARBA" id="ARBA00022729"/>
    </source>
</evidence>
<dbReference type="Pfam" id="PF00496">
    <property type="entry name" value="SBP_bac_5"/>
    <property type="match status" value="1"/>
</dbReference>
<accession>A0A1I6Z1M0</accession>
<comment type="similarity">
    <text evidence="2">Belongs to the bacterial solute-binding protein 5 family.</text>
</comment>
<evidence type="ECO:0000256" key="3">
    <source>
        <dbReference type="ARBA" id="ARBA00022448"/>
    </source>
</evidence>
<sequence>MYINKKYRITVPVMLVVMATVLGSLCIDQSSGEKTASANQTNISSQGGILRYADASIPTDTLDPAIKWTGWSMREAGIYETLFSYDENMDLQPELAEKYEQISDTEWKIHIREGVKFHDGTPLDADAVIYSLNRVLDSNNSRKGEYDFIEYITKDSENVVTIKTKYPYAPTIASLTDPVTSIVSPSAKDLSTNPVGTGPFKFKSFSRDVSLVVERNEDYWNGIPRLHGAIIYYVPDEMSRIFKLENNEVDIASDIPQSEVERLSNNIDFTVYDKETLRTYFLYINTKKAPFDDVKVRQALNCALDRQQIVDSALEGVGGTPAKSIFPSVMEWSINDKIDALSRDEQKAKKLLTEAGFSDVDADGWLEYNGEPFELNIKTYTTRPQLKPAAEVIESQFESIGLKTSVSILQSGAIETDMDNGNYDLSLYAWGVAPTGDPDYILSKHFESTGSEAQRTGYSNPQVDEWIEAGRQTMDPAQRKEYYDSVQMQVMEDCPELFVFYQNSIVGANAKVGGFKQFPNEVSFLTKDIYLEE</sequence>
<evidence type="ECO:0000259" key="5">
    <source>
        <dbReference type="Pfam" id="PF00496"/>
    </source>
</evidence>
<dbReference type="SUPFAM" id="SSF53850">
    <property type="entry name" value="Periplasmic binding protein-like II"/>
    <property type="match status" value="1"/>
</dbReference>
<keyword evidence="7" id="KW-1185">Reference proteome</keyword>
<dbReference type="InterPro" id="IPR000914">
    <property type="entry name" value="SBP_5_dom"/>
</dbReference>
<dbReference type="Gene3D" id="3.10.105.10">
    <property type="entry name" value="Dipeptide-binding Protein, Domain 3"/>
    <property type="match status" value="1"/>
</dbReference>
<gene>
    <name evidence="6" type="ORF">SAMN02910340_01211</name>
</gene>
<evidence type="ECO:0000256" key="2">
    <source>
        <dbReference type="ARBA" id="ARBA00005695"/>
    </source>
</evidence>
<evidence type="ECO:0000256" key="1">
    <source>
        <dbReference type="ARBA" id="ARBA00004196"/>
    </source>
</evidence>
<name>A0A1I6Z1M0_METTE</name>
<dbReference type="AlphaFoldDB" id="A0A1I6Z1M0"/>
<feature type="domain" description="Solute-binding protein family 5" evidence="5">
    <location>
        <begin position="91"/>
        <end position="451"/>
    </location>
</feature>
<evidence type="ECO:0000313" key="6">
    <source>
        <dbReference type="EMBL" id="SFT56640.1"/>
    </source>
</evidence>
<keyword evidence="4" id="KW-0732">Signal</keyword>
<dbReference type="PANTHER" id="PTHR30290">
    <property type="entry name" value="PERIPLASMIC BINDING COMPONENT OF ABC TRANSPORTER"/>
    <property type="match status" value="1"/>
</dbReference>
<dbReference type="FunFam" id="3.10.105.10:FF:000006">
    <property type="entry name" value="Peptide ABC transporter substrate-binding protein"/>
    <property type="match status" value="1"/>
</dbReference>
<dbReference type="EMBL" id="FPAO01000004">
    <property type="protein sequence ID" value="SFT56640.1"/>
    <property type="molecule type" value="Genomic_DNA"/>
</dbReference>
<dbReference type="InterPro" id="IPR030678">
    <property type="entry name" value="Peptide/Ni-bd"/>
</dbReference>
<dbReference type="GO" id="GO:0015833">
    <property type="term" value="P:peptide transport"/>
    <property type="evidence" value="ECO:0007669"/>
    <property type="project" value="TreeGrafter"/>
</dbReference>
<dbReference type="RefSeq" id="WP_048166292.1">
    <property type="nucleotide sequence ID" value="NZ_FPAO01000004.1"/>
</dbReference>
<dbReference type="GeneID" id="41601695"/>
<dbReference type="PANTHER" id="PTHR30290:SF10">
    <property type="entry name" value="PERIPLASMIC OLIGOPEPTIDE-BINDING PROTEIN-RELATED"/>
    <property type="match status" value="1"/>
</dbReference>
<comment type="subcellular location">
    <subcellularLocation>
        <location evidence="1">Cell envelope</location>
    </subcellularLocation>
</comment>
<dbReference type="GO" id="GO:1904680">
    <property type="term" value="F:peptide transmembrane transporter activity"/>
    <property type="evidence" value="ECO:0007669"/>
    <property type="project" value="TreeGrafter"/>
</dbReference>
<proteinExistence type="inferred from homology"/>
<keyword evidence="3" id="KW-0813">Transport</keyword>
<reference evidence="6 7" key="1">
    <citation type="submission" date="2016-10" db="EMBL/GenBank/DDBJ databases">
        <authorList>
            <person name="Varghese N."/>
            <person name="Submissions S."/>
        </authorList>
    </citation>
    <scope>NUCLEOTIDE SEQUENCE [LARGE SCALE GENOMIC DNA]</scope>
    <source>
        <strain evidence="6 7">DSM 11855</strain>
    </source>
</reference>
<dbReference type="InterPro" id="IPR039424">
    <property type="entry name" value="SBP_5"/>
</dbReference>
<protein>
    <submittedName>
        <fullName evidence="6">Peptide/nickel transport system substrate-binding protein</fullName>
    </submittedName>
</protein>
<dbReference type="Proteomes" id="UP000323733">
    <property type="component" value="Unassembled WGS sequence"/>
</dbReference>
<dbReference type="GO" id="GO:0043190">
    <property type="term" value="C:ATP-binding cassette (ABC) transporter complex"/>
    <property type="evidence" value="ECO:0007669"/>
    <property type="project" value="InterPro"/>
</dbReference>